<keyword evidence="2" id="KW-1185">Reference proteome</keyword>
<dbReference type="Proteomes" id="UP000003803">
    <property type="component" value="Unassembled WGS sequence"/>
</dbReference>
<evidence type="ECO:0000313" key="1">
    <source>
        <dbReference type="EMBL" id="EDS10892.1"/>
    </source>
</evidence>
<name>B0PCD7_9FIRM</name>
<proteinExistence type="predicted"/>
<evidence type="ECO:0000313" key="2">
    <source>
        <dbReference type="Proteomes" id="UP000003803"/>
    </source>
</evidence>
<gene>
    <name evidence="1" type="ORF">ANACOL_02446</name>
</gene>
<reference evidence="1" key="1">
    <citation type="submission" date="2007-11" db="EMBL/GenBank/DDBJ databases">
        <authorList>
            <person name="Fulton L."/>
            <person name="Clifton S."/>
            <person name="Fulton B."/>
            <person name="Xu J."/>
            <person name="Minx P."/>
            <person name="Pepin K.H."/>
            <person name="Johnson M."/>
            <person name="Thiruvilangam P."/>
            <person name="Bhonagiri V."/>
            <person name="Nash W.E."/>
            <person name="Mardis E.R."/>
            <person name="Wilson R.K."/>
        </authorList>
    </citation>
    <scope>NUCLEOTIDE SEQUENCE [LARGE SCALE GENOMIC DNA]</scope>
    <source>
        <strain evidence="1">DSM 17241</strain>
    </source>
</reference>
<dbReference type="EMBL" id="ABGD02000019">
    <property type="protein sequence ID" value="EDS10892.1"/>
    <property type="molecule type" value="Genomic_DNA"/>
</dbReference>
<organism evidence="1 2">
    <name type="scientific">Anaerotruncus colihominis DSM 17241</name>
    <dbReference type="NCBI Taxonomy" id="445972"/>
    <lineage>
        <taxon>Bacteria</taxon>
        <taxon>Bacillati</taxon>
        <taxon>Bacillota</taxon>
        <taxon>Clostridia</taxon>
        <taxon>Eubacteriales</taxon>
        <taxon>Oscillospiraceae</taxon>
        <taxon>Anaerotruncus</taxon>
    </lineage>
</organism>
<comment type="caution">
    <text evidence="1">The sequence shown here is derived from an EMBL/GenBank/DDBJ whole genome shotgun (WGS) entry which is preliminary data.</text>
</comment>
<accession>B0PCD7</accession>
<sequence>MKPGKKILPCGQRQWKMYREKILREAIALHAGFFCMNQTVRIMGHNAL</sequence>
<protein>
    <submittedName>
        <fullName evidence="1">Uncharacterized protein</fullName>
    </submittedName>
</protein>
<reference evidence="1" key="2">
    <citation type="submission" date="2013-09" db="EMBL/GenBank/DDBJ databases">
        <title>Draft genome sequence of Anaerotruncus colihominis(DSM 17241).</title>
        <authorList>
            <person name="Sudarsanam P."/>
            <person name="Ley R."/>
            <person name="Guruge J."/>
            <person name="Turnbaugh P.J."/>
            <person name="Mahowald M."/>
            <person name="Liep D."/>
            <person name="Gordon J."/>
        </authorList>
    </citation>
    <scope>NUCLEOTIDE SEQUENCE</scope>
    <source>
        <strain evidence="1">DSM 17241</strain>
    </source>
</reference>
<dbReference type="HOGENOM" id="CLU_3148793_0_0_9"/>
<dbReference type="AlphaFoldDB" id="B0PCD7"/>